<feature type="region of interest" description="Disordered" evidence="1">
    <location>
        <begin position="103"/>
        <end position="134"/>
    </location>
</feature>
<dbReference type="OMA" id="WNIQRHI"/>
<evidence type="ECO:0000313" key="4">
    <source>
        <dbReference type="Proteomes" id="UP000002051"/>
    </source>
</evidence>
<keyword evidence="4" id="KW-1185">Reference proteome</keyword>
<organism evidence="2 4">
    <name type="scientific">Medicago truncatula</name>
    <name type="common">Barrel medic</name>
    <name type="synonym">Medicago tribuloides</name>
    <dbReference type="NCBI Taxonomy" id="3880"/>
    <lineage>
        <taxon>Eukaryota</taxon>
        <taxon>Viridiplantae</taxon>
        <taxon>Streptophyta</taxon>
        <taxon>Embryophyta</taxon>
        <taxon>Tracheophyta</taxon>
        <taxon>Spermatophyta</taxon>
        <taxon>Magnoliopsida</taxon>
        <taxon>eudicotyledons</taxon>
        <taxon>Gunneridae</taxon>
        <taxon>Pentapetalae</taxon>
        <taxon>rosids</taxon>
        <taxon>fabids</taxon>
        <taxon>Fabales</taxon>
        <taxon>Fabaceae</taxon>
        <taxon>Papilionoideae</taxon>
        <taxon>50 kb inversion clade</taxon>
        <taxon>NPAAA clade</taxon>
        <taxon>Hologalegina</taxon>
        <taxon>IRL clade</taxon>
        <taxon>Trifolieae</taxon>
        <taxon>Medicago</taxon>
    </lineage>
</organism>
<gene>
    <name evidence="2" type="ordered locus">MTR_3g069990</name>
</gene>
<dbReference type="EMBL" id="CM001219">
    <property type="protein sequence ID" value="AES71092.1"/>
    <property type="molecule type" value="Genomic_DNA"/>
</dbReference>
<dbReference type="AlphaFoldDB" id="G7JAM8"/>
<evidence type="ECO:0000313" key="2">
    <source>
        <dbReference type="EMBL" id="AES71092.1"/>
    </source>
</evidence>
<sequence length="134" mass="15162">MAQITLISPATGIAITGRRKKLGEISARYKLSSLSPHVNWNIQRHIPWVDLTTSSNYYSYGKNNTRAVVNVNVSEGGAISLPHGHGCKILLKRKLMQDAKSRYKQQYKDAAYRRNNQPPTPIRQGHQKTKLDYS</sequence>
<dbReference type="HOGENOM" id="CLU_1899293_0_0_1"/>
<name>G7JAM8_MEDTR</name>
<reference evidence="2 4" key="2">
    <citation type="journal article" date="2014" name="BMC Genomics">
        <title>An improved genome release (version Mt4.0) for the model legume Medicago truncatula.</title>
        <authorList>
            <person name="Tang H."/>
            <person name="Krishnakumar V."/>
            <person name="Bidwell S."/>
            <person name="Rosen B."/>
            <person name="Chan A."/>
            <person name="Zhou S."/>
            <person name="Gentzbittel L."/>
            <person name="Childs K.L."/>
            <person name="Yandell M."/>
            <person name="Gundlach H."/>
            <person name="Mayer K.F."/>
            <person name="Schwartz D.C."/>
            <person name="Town C.D."/>
        </authorList>
    </citation>
    <scope>GENOME REANNOTATION</scope>
    <source>
        <strain evidence="3 4">cv. Jemalong A17</strain>
    </source>
</reference>
<evidence type="ECO:0000313" key="3">
    <source>
        <dbReference type="EnsemblPlants" id="AES71092"/>
    </source>
</evidence>
<reference evidence="3" key="3">
    <citation type="submission" date="2015-04" db="UniProtKB">
        <authorList>
            <consortium name="EnsemblPlants"/>
        </authorList>
    </citation>
    <scope>IDENTIFICATION</scope>
    <source>
        <strain evidence="3">cv. Jemalong A17</strain>
    </source>
</reference>
<proteinExistence type="predicted"/>
<feature type="compositionally biased region" description="Basic and acidic residues" evidence="1">
    <location>
        <begin position="103"/>
        <end position="112"/>
    </location>
</feature>
<dbReference type="Proteomes" id="UP000002051">
    <property type="component" value="Chromosome 3"/>
</dbReference>
<evidence type="ECO:0000256" key="1">
    <source>
        <dbReference type="SAM" id="MobiDB-lite"/>
    </source>
</evidence>
<dbReference type="PaxDb" id="3880-AES71092"/>
<dbReference type="EnsemblPlants" id="AES71092">
    <property type="protein sequence ID" value="AES71092"/>
    <property type="gene ID" value="MTR_3g069990"/>
</dbReference>
<protein>
    <submittedName>
        <fullName evidence="2 3">Uncharacterized protein</fullName>
    </submittedName>
</protein>
<reference evidence="2 4" key="1">
    <citation type="journal article" date="2011" name="Nature">
        <title>The Medicago genome provides insight into the evolution of rhizobial symbioses.</title>
        <authorList>
            <person name="Young N.D."/>
            <person name="Debelle F."/>
            <person name="Oldroyd G.E."/>
            <person name="Geurts R."/>
            <person name="Cannon S.B."/>
            <person name="Udvardi M.K."/>
            <person name="Benedito V.A."/>
            <person name="Mayer K.F."/>
            <person name="Gouzy J."/>
            <person name="Schoof H."/>
            <person name="Van de Peer Y."/>
            <person name="Proost S."/>
            <person name="Cook D.R."/>
            <person name="Meyers B.C."/>
            <person name="Spannagl M."/>
            <person name="Cheung F."/>
            <person name="De Mita S."/>
            <person name="Krishnakumar V."/>
            <person name="Gundlach H."/>
            <person name="Zhou S."/>
            <person name="Mudge J."/>
            <person name="Bharti A.K."/>
            <person name="Murray J.D."/>
            <person name="Naoumkina M.A."/>
            <person name="Rosen B."/>
            <person name="Silverstein K.A."/>
            <person name="Tang H."/>
            <person name="Rombauts S."/>
            <person name="Zhao P.X."/>
            <person name="Zhou P."/>
            <person name="Barbe V."/>
            <person name="Bardou P."/>
            <person name="Bechner M."/>
            <person name="Bellec A."/>
            <person name="Berger A."/>
            <person name="Berges H."/>
            <person name="Bidwell S."/>
            <person name="Bisseling T."/>
            <person name="Choisne N."/>
            <person name="Couloux A."/>
            <person name="Denny R."/>
            <person name="Deshpande S."/>
            <person name="Dai X."/>
            <person name="Doyle J.J."/>
            <person name="Dudez A.M."/>
            <person name="Farmer A.D."/>
            <person name="Fouteau S."/>
            <person name="Franken C."/>
            <person name="Gibelin C."/>
            <person name="Gish J."/>
            <person name="Goldstein S."/>
            <person name="Gonzalez A.J."/>
            <person name="Green P.J."/>
            <person name="Hallab A."/>
            <person name="Hartog M."/>
            <person name="Hua A."/>
            <person name="Humphray S.J."/>
            <person name="Jeong D.H."/>
            <person name="Jing Y."/>
            <person name="Jocker A."/>
            <person name="Kenton S.M."/>
            <person name="Kim D.J."/>
            <person name="Klee K."/>
            <person name="Lai H."/>
            <person name="Lang C."/>
            <person name="Lin S."/>
            <person name="Macmil S.L."/>
            <person name="Magdelenat G."/>
            <person name="Matthews L."/>
            <person name="McCorrison J."/>
            <person name="Monaghan E.L."/>
            <person name="Mun J.H."/>
            <person name="Najar F.Z."/>
            <person name="Nicholson C."/>
            <person name="Noirot C."/>
            <person name="O'Bleness M."/>
            <person name="Paule C.R."/>
            <person name="Poulain J."/>
            <person name="Prion F."/>
            <person name="Qin B."/>
            <person name="Qu C."/>
            <person name="Retzel E.F."/>
            <person name="Riddle C."/>
            <person name="Sallet E."/>
            <person name="Samain S."/>
            <person name="Samson N."/>
            <person name="Sanders I."/>
            <person name="Saurat O."/>
            <person name="Scarpelli C."/>
            <person name="Schiex T."/>
            <person name="Segurens B."/>
            <person name="Severin A.J."/>
            <person name="Sherrier D.J."/>
            <person name="Shi R."/>
            <person name="Sims S."/>
            <person name="Singer S.R."/>
            <person name="Sinharoy S."/>
            <person name="Sterck L."/>
            <person name="Viollet A."/>
            <person name="Wang B.B."/>
            <person name="Wang K."/>
            <person name="Wang M."/>
            <person name="Wang X."/>
            <person name="Warfsmann J."/>
            <person name="Weissenbach J."/>
            <person name="White D.D."/>
            <person name="White J.D."/>
            <person name="Wiley G.B."/>
            <person name="Wincker P."/>
            <person name="Xing Y."/>
            <person name="Yang L."/>
            <person name="Yao Z."/>
            <person name="Ying F."/>
            <person name="Zhai J."/>
            <person name="Zhou L."/>
            <person name="Zuber A."/>
            <person name="Denarie J."/>
            <person name="Dixon R.A."/>
            <person name="May G.D."/>
            <person name="Schwartz D.C."/>
            <person name="Rogers J."/>
            <person name="Quetier F."/>
            <person name="Town C.D."/>
            <person name="Roe B.A."/>
        </authorList>
    </citation>
    <scope>NUCLEOTIDE SEQUENCE [LARGE SCALE GENOMIC DNA]</scope>
    <source>
        <strain evidence="2">A17</strain>
        <strain evidence="3 4">cv. Jemalong A17</strain>
    </source>
</reference>
<accession>G7JAM8</accession>